<keyword evidence="3 6" id="KW-0808">Transferase</keyword>
<dbReference type="GO" id="GO:0008483">
    <property type="term" value="F:transaminase activity"/>
    <property type="evidence" value="ECO:0007669"/>
    <property type="project" value="UniProtKB-KW"/>
</dbReference>
<name>A0A7T4UNU0_9GAMM</name>
<comment type="similarity">
    <text evidence="3">Belongs to the class-I pyridoxal-phosphate-dependent aminotransferase family.</text>
</comment>
<dbReference type="InterPro" id="IPR015421">
    <property type="entry name" value="PyrdxlP-dep_Trfase_major"/>
</dbReference>
<dbReference type="SUPFAM" id="SSF53383">
    <property type="entry name" value="PLP-dependent transferases"/>
    <property type="match status" value="1"/>
</dbReference>
<evidence type="ECO:0000256" key="2">
    <source>
        <dbReference type="ARBA" id="ARBA00022898"/>
    </source>
</evidence>
<dbReference type="GO" id="GO:0030170">
    <property type="term" value="F:pyridoxal phosphate binding"/>
    <property type="evidence" value="ECO:0007669"/>
    <property type="project" value="InterPro"/>
</dbReference>
<comment type="cofactor">
    <cofactor evidence="1 3">
        <name>pyridoxal 5'-phosphate</name>
        <dbReference type="ChEBI" id="CHEBI:597326"/>
    </cofactor>
</comment>
<dbReference type="EMBL" id="CP066167">
    <property type="protein sequence ID" value="QQD16926.1"/>
    <property type="molecule type" value="Genomic_DNA"/>
</dbReference>
<dbReference type="Pfam" id="PF00155">
    <property type="entry name" value="Aminotran_1_2"/>
    <property type="match status" value="1"/>
</dbReference>
<feature type="compositionally biased region" description="Polar residues" evidence="4">
    <location>
        <begin position="1"/>
        <end position="10"/>
    </location>
</feature>
<keyword evidence="2" id="KW-0663">Pyridoxal phosphate</keyword>
<reference evidence="6 7" key="1">
    <citation type="submission" date="2020-12" db="EMBL/GenBank/DDBJ databases">
        <authorList>
            <person name="Shan Y."/>
        </authorList>
    </citation>
    <scope>NUCLEOTIDE SEQUENCE [LARGE SCALE GENOMIC DNA]</scope>
    <source>
        <strain evidence="7">csc3.9</strain>
    </source>
</reference>
<dbReference type="EC" id="2.6.1.-" evidence="3"/>
<evidence type="ECO:0000256" key="1">
    <source>
        <dbReference type="ARBA" id="ARBA00001933"/>
    </source>
</evidence>
<evidence type="ECO:0000256" key="3">
    <source>
        <dbReference type="RuleBase" id="RU000481"/>
    </source>
</evidence>
<dbReference type="KEGG" id="snan:I6N98_11075"/>
<evidence type="ECO:0000259" key="5">
    <source>
        <dbReference type="Pfam" id="PF00155"/>
    </source>
</evidence>
<gene>
    <name evidence="6" type="ORF">I6N98_11075</name>
</gene>
<keyword evidence="7" id="KW-1185">Reference proteome</keyword>
<dbReference type="PANTHER" id="PTHR42885:SF1">
    <property type="entry name" value="THREONINE-PHOSPHATE DECARBOXYLASE"/>
    <property type="match status" value="1"/>
</dbReference>
<dbReference type="Gene3D" id="3.90.1150.10">
    <property type="entry name" value="Aspartate Aminotransferase, domain 1"/>
    <property type="match status" value="1"/>
</dbReference>
<sequence length="351" mass="38397">MVNQHENTPQHGGDPGRRGGAPGHCASDGSIDLSTGINPWPWPAPALPAEALTLLPQPDADFYAMAAAYYRVPPTELLATGGSQWAIQILPRLASPGRVLMQDVAYEEHRYRWSQAGFEVCCFSRDEEESLASRIREDKIRHLVVVSPNNPAASVVPLERLSQWRQALPEGGLLVVDQAFADASQGSDVSALCGEPGVVILRSLGKFFGLPGLRLGFVLGEERLLQALSRELGPWPVSGPALHLGKLALADRVWQAETREHLQRAAAEQGALLREYFQGACAEIHYNPLFTTLVLPLDTAQRLYREAADLGLWLRLYSRGDMAYLRWGLAADETLLAQRVAALARRGWAAA</sequence>
<proteinExistence type="inferred from homology"/>
<dbReference type="Proteomes" id="UP000596063">
    <property type="component" value="Chromosome"/>
</dbReference>
<organism evidence="6 7">
    <name type="scientific">Spongiibacter nanhainus</name>
    <dbReference type="NCBI Taxonomy" id="2794344"/>
    <lineage>
        <taxon>Bacteria</taxon>
        <taxon>Pseudomonadati</taxon>
        <taxon>Pseudomonadota</taxon>
        <taxon>Gammaproteobacteria</taxon>
        <taxon>Cellvibrionales</taxon>
        <taxon>Spongiibacteraceae</taxon>
        <taxon>Spongiibacter</taxon>
    </lineage>
</organism>
<dbReference type="CDD" id="cd00609">
    <property type="entry name" value="AAT_like"/>
    <property type="match status" value="1"/>
</dbReference>
<dbReference type="RefSeq" id="WP_198568428.1">
    <property type="nucleotide sequence ID" value="NZ_CP066167.1"/>
</dbReference>
<dbReference type="AlphaFoldDB" id="A0A7T4UNU0"/>
<dbReference type="InterPro" id="IPR004838">
    <property type="entry name" value="NHTrfase_class1_PyrdxlP-BS"/>
</dbReference>
<protein>
    <recommendedName>
        <fullName evidence="3">Aminotransferase</fullName>
        <ecNumber evidence="3">2.6.1.-</ecNumber>
    </recommendedName>
</protein>
<dbReference type="InterPro" id="IPR015422">
    <property type="entry name" value="PyrdxlP-dep_Trfase_small"/>
</dbReference>
<accession>A0A7T4UNU0</accession>
<feature type="region of interest" description="Disordered" evidence="4">
    <location>
        <begin position="1"/>
        <end position="28"/>
    </location>
</feature>
<dbReference type="PANTHER" id="PTHR42885">
    <property type="entry name" value="HISTIDINOL-PHOSPHATE AMINOTRANSFERASE-RELATED"/>
    <property type="match status" value="1"/>
</dbReference>
<dbReference type="InterPro" id="IPR004839">
    <property type="entry name" value="Aminotransferase_I/II_large"/>
</dbReference>
<dbReference type="Gene3D" id="3.40.640.10">
    <property type="entry name" value="Type I PLP-dependent aspartate aminotransferase-like (Major domain)"/>
    <property type="match status" value="1"/>
</dbReference>
<feature type="domain" description="Aminotransferase class I/classII large" evidence="5">
    <location>
        <begin position="62"/>
        <end position="267"/>
    </location>
</feature>
<keyword evidence="3 6" id="KW-0032">Aminotransferase</keyword>
<evidence type="ECO:0000313" key="7">
    <source>
        <dbReference type="Proteomes" id="UP000596063"/>
    </source>
</evidence>
<dbReference type="InterPro" id="IPR015424">
    <property type="entry name" value="PyrdxlP-dep_Trfase"/>
</dbReference>
<evidence type="ECO:0000256" key="4">
    <source>
        <dbReference type="SAM" id="MobiDB-lite"/>
    </source>
</evidence>
<evidence type="ECO:0000313" key="6">
    <source>
        <dbReference type="EMBL" id="QQD16926.1"/>
    </source>
</evidence>
<dbReference type="PROSITE" id="PS00105">
    <property type="entry name" value="AA_TRANSFER_CLASS_1"/>
    <property type="match status" value="1"/>
</dbReference>